<keyword evidence="7 11" id="KW-0630">Potassium</keyword>
<evidence type="ECO:0000256" key="11">
    <source>
        <dbReference type="HAMAP-Rule" id="MF_00276"/>
    </source>
</evidence>
<evidence type="ECO:0000256" key="3">
    <source>
        <dbReference type="ARBA" id="ARBA00022538"/>
    </source>
</evidence>
<evidence type="ECO:0000256" key="9">
    <source>
        <dbReference type="ARBA" id="ARBA00023065"/>
    </source>
</evidence>
<reference evidence="12" key="1">
    <citation type="journal article" date="2015" name="Proc. Natl. Acad. Sci. U.S.A.">
        <title>Bacterial clade with the ribosomal RNA operon on a small plasmid rather than the chromosome.</title>
        <authorList>
            <person name="Anda M."/>
            <person name="Ohtsubo Y."/>
            <person name="Okubo T."/>
            <person name="Sugawara M."/>
            <person name="Nagata Y."/>
            <person name="Tsuda M."/>
            <person name="Minamisawa K."/>
            <person name="Mitsui H."/>
        </authorList>
    </citation>
    <scope>NUCLEOTIDE SEQUENCE</scope>
    <source>
        <strain evidence="12">DSM 15513</strain>
    </source>
</reference>
<comment type="subunit">
    <text evidence="11">The system is composed of three essential subunits: KdpA, KdpB and KdpC.</text>
</comment>
<keyword evidence="4 11" id="KW-0812">Transmembrane</keyword>
<gene>
    <name evidence="11" type="primary">kdpC</name>
</gene>
<evidence type="ECO:0000256" key="7">
    <source>
        <dbReference type="ARBA" id="ARBA00022958"/>
    </source>
</evidence>
<keyword evidence="5 11" id="KW-0547">Nucleotide-binding</keyword>
<dbReference type="HAMAP" id="MF_00276">
    <property type="entry name" value="KdpC"/>
    <property type="match status" value="1"/>
</dbReference>
<dbReference type="InterPro" id="IPR003820">
    <property type="entry name" value="KdpC"/>
</dbReference>
<keyword evidence="2 11" id="KW-1003">Cell membrane</keyword>
<dbReference type="PIRSF" id="PIRSF001296">
    <property type="entry name" value="K_ATPase_KdpC"/>
    <property type="match status" value="1"/>
</dbReference>
<dbReference type="GO" id="GO:0008556">
    <property type="term" value="F:P-type potassium transmembrane transporter activity"/>
    <property type="evidence" value="ECO:0007669"/>
    <property type="project" value="InterPro"/>
</dbReference>
<evidence type="ECO:0000256" key="4">
    <source>
        <dbReference type="ARBA" id="ARBA00022692"/>
    </source>
</evidence>
<evidence type="ECO:0000256" key="10">
    <source>
        <dbReference type="ARBA" id="ARBA00023136"/>
    </source>
</evidence>
<evidence type="ECO:0000256" key="8">
    <source>
        <dbReference type="ARBA" id="ARBA00022989"/>
    </source>
</evidence>
<protein>
    <recommendedName>
        <fullName evidence="11">Potassium-transporting ATPase KdpC subunit</fullName>
    </recommendedName>
    <alternativeName>
        <fullName evidence="11">ATP phosphohydrolase [potassium-transporting] C chain</fullName>
    </alternativeName>
    <alternativeName>
        <fullName evidence="11">Potassium-binding and translocating subunit C</fullName>
    </alternativeName>
    <alternativeName>
        <fullName evidence="11">Potassium-translocating ATPase C chain</fullName>
    </alternativeName>
</protein>
<keyword evidence="9 11" id="KW-0406">Ion transport</keyword>
<keyword evidence="1 11" id="KW-0813">Transport</keyword>
<evidence type="ECO:0000256" key="6">
    <source>
        <dbReference type="ARBA" id="ARBA00022840"/>
    </source>
</evidence>
<evidence type="ECO:0000256" key="1">
    <source>
        <dbReference type="ARBA" id="ARBA00022448"/>
    </source>
</evidence>
<dbReference type="Pfam" id="PF02669">
    <property type="entry name" value="KdpC"/>
    <property type="match status" value="1"/>
</dbReference>
<sequence length="192" mass="19699">MLDLISGLRVAAATMIICVVGYTALVLGFAQAITPATANGSLIANERGEIVGSQLIAQAFTSPEYFWPRPSAVDFDASGAGGSNLSPANPALTERAVKLIAAHTGATEERPIPADLVTASGAGLDPHISLEGALFQAPRIAAARGVEISAIAAFIRRLAYAPGAFFTEGRIVNVLELNLALDAELAASEASN</sequence>
<evidence type="ECO:0000256" key="5">
    <source>
        <dbReference type="ARBA" id="ARBA00022741"/>
    </source>
</evidence>
<keyword evidence="8 11" id="KW-1133">Transmembrane helix</keyword>
<accession>A0A0N7KYY7</accession>
<comment type="similarity">
    <text evidence="11">Belongs to the KdpC family.</text>
</comment>
<dbReference type="RefSeq" id="WP_007068434.1">
    <property type="nucleotide sequence ID" value="NZ_BBWO01000031.1"/>
</dbReference>
<dbReference type="EMBL" id="LC066396">
    <property type="protein sequence ID" value="BAT31033.1"/>
    <property type="molecule type" value="Genomic_DNA"/>
</dbReference>
<name>A0A0N7KYY7_9HYPH</name>
<dbReference type="OrthoDB" id="9788285at2"/>
<keyword evidence="6 11" id="KW-0067">ATP-binding</keyword>
<dbReference type="GO" id="GO:0005886">
    <property type="term" value="C:plasma membrane"/>
    <property type="evidence" value="ECO:0007669"/>
    <property type="project" value="UniProtKB-SubCell"/>
</dbReference>
<dbReference type="GO" id="GO:0005524">
    <property type="term" value="F:ATP binding"/>
    <property type="evidence" value="ECO:0007669"/>
    <property type="project" value="UniProtKB-UniRule"/>
</dbReference>
<dbReference type="PANTHER" id="PTHR30042">
    <property type="entry name" value="POTASSIUM-TRANSPORTING ATPASE C CHAIN"/>
    <property type="match status" value="1"/>
</dbReference>
<dbReference type="AlphaFoldDB" id="A0A0N7KYY7"/>
<keyword evidence="3 11" id="KW-0633">Potassium transport</keyword>
<comment type="function">
    <text evidence="11">Part of the high-affinity ATP-driven potassium transport (or Kdp) system, which catalyzes the hydrolysis of ATP coupled with the electrogenic transport of potassium into the cytoplasm. This subunit acts as a catalytic chaperone that increases the ATP-binding affinity of the ATP-hydrolyzing subunit KdpB by the formation of a transient KdpB/KdpC/ATP ternary complex.</text>
</comment>
<feature type="transmembrane region" description="Helical" evidence="11">
    <location>
        <begin position="12"/>
        <end position="33"/>
    </location>
</feature>
<evidence type="ECO:0000313" key="12">
    <source>
        <dbReference type="EMBL" id="BAT31033.1"/>
    </source>
</evidence>
<evidence type="ECO:0000256" key="2">
    <source>
        <dbReference type="ARBA" id="ARBA00022475"/>
    </source>
</evidence>
<organism evidence="12">
    <name type="scientific">Fulvimarina pelagi</name>
    <dbReference type="NCBI Taxonomy" id="217511"/>
    <lineage>
        <taxon>Bacteria</taxon>
        <taxon>Pseudomonadati</taxon>
        <taxon>Pseudomonadota</taxon>
        <taxon>Alphaproteobacteria</taxon>
        <taxon>Hyphomicrobiales</taxon>
        <taxon>Aurantimonadaceae</taxon>
        <taxon>Fulvimarina</taxon>
    </lineage>
</organism>
<proteinExistence type="inferred from homology"/>
<comment type="subcellular location">
    <subcellularLocation>
        <location evidence="11">Cell membrane</location>
        <topology evidence="11">Single-pass membrane protein</topology>
    </subcellularLocation>
</comment>
<keyword evidence="10 11" id="KW-0472">Membrane</keyword>
<dbReference type="PANTHER" id="PTHR30042:SF2">
    <property type="entry name" value="POTASSIUM-TRANSPORTING ATPASE KDPC SUBUNIT"/>
    <property type="match status" value="1"/>
</dbReference>